<name>A0A1H6UGD6_9FLAO</name>
<gene>
    <name evidence="4" type="ORF">SAMN05660918_1883</name>
</gene>
<dbReference type="NCBIfam" id="TIGR03521">
    <property type="entry name" value="GldG"/>
    <property type="match status" value="1"/>
</dbReference>
<evidence type="ECO:0000256" key="1">
    <source>
        <dbReference type="SAM" id="Phobius"/>
    </source>
</evidence>
<dbReference type="EMBL" id="FNYA01000004">
    <property type="protein sequence ID" value="SEI90716.1"/>
    <property type="molecule type" value="Genomic_DNA"/>
</dbReference>
<dbReference type="InterPro" id="IPR019863">
    <property type="entry name" value="Motility-assoc_ABC-rel_GldG"/>
</dbReference>
<dbReference type="Proteomes" id="UP000199702">
    <property type="component" value="Unassembled WGS sequence"/>
</dbReference>
<feature type="domain" description="ABC-type uncharacterised transport system" evidence="2">
    <location>
        <begin position="194"/>
        <end position="500"/>
    </location>
</feature>
<keyword evidence="5" id="KW-1185">Reference proteome</keyword>
<dbReference type="Pfam" id="PF09822">
    <property type="entry name" value="ABC_transp_aux"/>
    <property type="match status" value="1"/>
</dbReference>
<evidence type="ECO:0000259" key="3">
    <source>
        <dbReference type="Pfam" id="PF23357"/>
    </source>
</evidence>
<dbReference type="STRING" id="402734.SAMN05660918_1883"/>
<feature type="transmembrane region" description="Helical" evidence="1">
    <location>
        <begin position="537"/>
        <end position="557"/>
    </location>
</feature>
<evidence type="ECO:0000259" key="2">
    <source>
        <dbReference type="Pfam" id="PF09822"/>
    </source>
</evidence>
<feature type="domain" description="DUF7088" evidence="3">
    <location>
        <begin position="40"/>
        <end position="146"/>
    </location>
</feature>
<evidence type="ECO:0000313" key="5">
    <source>
        <dbReference type="Proteomes" id="UP000199702"/>
    </source>
</evidence>
<dbReference type="InterPro" id="IPR019196">
    <property type="entry name" value="ABC_transp_unknown"/>
</dbReference>
<dbReference type="InterPro" id="IPR055396">
    <property type="entry name" value="DUF7088"/>
</dbReference>
<keyword evidence="1" id="KW-1133">Transmembrane helix</keyword>
<proteinExistence type="predicted"/>
<feature type="transmembrane region" description="Helical" evidence="1">
    <location>
        <begin position="12"/>
        <end position="33"/>
    </location>
</feature>
<protein>
    <submittedName>
        <fullName evidence="4">Protein involved in gliding motility GldG</fullName>
    </submittedName>
</protein>
<accession>A0A1H6UGD6</accession>
<sequence length="564" mass="64009">MVMMKEVQKNSLKKLGFLAIGLFLLNFASYYIYKRFDVTQDKRYTLSETTKKIIDGVDSPLIIDVFLEGNFPADFKKLQTETRQLLEEFSAYNSNITFQFVNPIEKEEERVEVMKKFFEKGLTPINVTVEDKGKQTQEVVFPWALANYGDKGAKVQLLKNLMGASTEKKVESSVQHLEYAFAEAINKISKEKQRKIAVIKGNGELDDIYIADFLKTIRDNYYIGPITLDSVASQPEATLKALNVYDLAIIAKPREKFTEPEKQVLDQFIMKGGKTLWLVDGTTAEMDQLYNETGTTLVGNNDLNLTDMFFKYGFRINPQMIKDEYGTPIKLASGNEGSESQMETYNWKMAPFIYPASKQHPIVKNTDGVKFDFCSPIELLKSDVKKTILLESSPYSKVIGTPNTVSLEMIGEETSQKDYPGGGLIPVAVLLEGSFTSMYNNRVLPFKEDKFLNKSVPTKMIVISDGDIIKNQLDKGTPIELGYDKYTGQYFGNKEFILNSVNYLLDDNGLINIRSKDVSLPLLDKQSVHDNYSQTQMLTVALPIVLLGIFGFLFTYLRKKKYNR</sequence>
<organism evidence="4 5">
    <name type="scientific">Flavobacterium terrigena</name>
    <dbReference type="NCBI Taxonomy" id="402734"/>
    <lineage>
        <taxon>Bacteria</taxon>
        <taxon>Pseudomonadati</taxon>
        <taxon>Bacteroidota</taxon>
        <taxon>Flavobacteriia</taxon>
        <taxon>Flavobacteriales</taxon>
        <taxon>Flavobacteriaceae</taxon>
        <taxon>Flavobacterium</taxon>
    </lineage>
</organism>
<dbReference type="AlphaFoldDB" id="A0A1H6UGD6"/>
<keyword evidence="1" id="KW-0812">Transmembrane</keyword>
<dbReference type="Pfam" id="PF23357">
    <property type="entry name" value="DUF7088"/>
    <property type="match status" value="1"/>
</dbReference>
<keyword evidence="1" id="KW-0472">Membrane</keyword>
<evidence type="ECO:0000313" key="4">
    <source>
        <dbReference type="EMBL" id="SEI90716.1"/>
    </source>
</evidence>
<reference evidence="5" key="1">
    <citation type="submission" date="2016-10" db="EMBL/GenBank/DDBJ databases">
        <authorList>
            <person name="Varghese N."/>
            <person name="Submissions S."/>
        </authorList>
    </citation>
    <scope>NUCLEOTIDE SEQUENCE [LARGE SCALE GENOMIC DNA]</scope>
    <source>
        <strain evidence="5">DSM 17934</strain>
    </source>
</reference>